<dbReference type="SUPFAM" id="SSF56935">
    <property type="entry name" value="Porins"/>
    <property type="match status" value="1"/>
</dbReference>
<evidence type="ECO:0000313" key="2">
    <source>
        <dbReference type="Proteomes" id="UP001221302"/>
    </source>
</evidence>
<dbReference type="EMBL" id="JARGDL010000003">
    <property type="protein sequence ID" value="MDF1611120.1"/>
    <property type="molecule type" value="Genomic_DNA"/>
</dbReference>
<proteinExistence type="predicted"/>
<accession>A0AAE3NYT6</accession>
<name>A0AAE3NYT6_9BACT</name>
<gene>
    <name evidence="1" type="ORF">P0M35_03090</name>
</gene>
<comment type="caution">
    <text evidence="1">The sequence shown here is derived from an EMBL/GenBank/DDBJ whole genome shotgun (WGS) entry which is preliminary data.</text>
</comment>
<dbReference type="Proteomes" id="UP001221302">
    <property type="component" value="Unassembled WGS sequence"/>
</dbReference>
<sequence length="188" mass="21347">MLTYGLPTKTDLILEVLNGTGIGAANAFRNFDDDKYKNIFGRISQDISDDFRLGAFGYFGKEKVGANNSFTNSFNMFGSDLTLKLKNQLELNFQYGIRKDDNAFGTNKEIKTNGGFGELIYTPKGDESKWYAVALYNWIDSDFDTYDYQTGTLSLGYLLRRNIRLIGEFTYDFKIKYSQLAFGVISAF</sequence>
<evidence type="ECO:0000313" key="1">
    <source>
        <dbReference type="EMBL" id="MDF1611120.1"/>
    </source>
</evidence>
<reference evidence="1" key="1">
    <citation type="submission" date="2023-03" db="EMBL/GenBank/DDBJ databases">
        <title>Stygiobacter electus gen. nov., sp. nov., facultatively anaerobic thermotolerant bacterium of the class Ignavibacteria from a well of Yessentuki mineral water deposit.</title>
        <authorList>
            <person name="Podosokorskaya O.A."/>
            <person name="Elcheninov A.G."/>
            <person name="Petrova N.F."/>
            <person name="Zavarzina D.G."/>
            <person name="Kublanov I.V."/>
            <person name="Merkel A.Y."/>
        </authorList>
    </citation>
    <scope>NUCLEOTIDE SEQUENCE</scope>
    <source>
        <strain evidence="1">09-Me</strain>
    </source>
</reference>
<keyword evidence="2" id="KW-1185">Reference proteome</keyword>
<dbReference type="RefSeq" id="WP_321534887.1">
    <property type="nucleotide sequence ID" value="NZ_JARGDL010000003.1"/>
</dbReference>
<dbReference type="AlphaFoldDB" id="A0AAE3NYT6"/>
<organism evidence="1 2">
    <name type="scientific">Stygiobacter electus</name>
    <dbReference type="NCBI Taxonomy" id="3032292"/>
    <lineage>
        <taxon>Bacteria</taxon>
        <taxon>Pseudomonadati</taxon>
        <taxon>Ignavibacteriota</taxon>
        <taxon>Ignavibacteria</taxon>
        <taxon>Ignavibacteriales</taxon>
        <taxon>Melioribacteraceae</taxon>
        <taxon>Stygiobacter</taxon>
    </lineage>
</organism>
<protein>
    <submittedName>
        <fullName evidence="1">Uncharacterized protein</fullName>
    </submittedName>
</protein>